<evidence type="ECO:0000313" key="3">
    <source>
        <dbReference type="Proteomes" id="UP001530377"/>
    </source>
</evidence>
<protein>
    <recommendedName>
        <fullName evidence="1">SAM domain-containing protein</fullName>
    </recommendedName>
</protein>
<dbReference type="SUPFAM" id="SSF47769">
    <property type="entry name" value="SAM/Pointed domain"/>
    <property type="match status" value="1"/>
</dbReference>
<feature type="domain" description="SAM" evidence="1">
    <location>
        <begin position="1"/>
        <end position="65"/>
    </location>
</feature>
<dbReference type="InterPro" id="IPR001660">
    <property type="entry name" value="SAM"/>
</dbReference>
<dbReference type="EMBL" id="JALLPB020000241">
    <property type="protein sequence ID" value="KAL3811728.1"/>
    <property type="molecule type" value="Genomic_DNA"/>
</dbReference>
<dbReference type="PROSITE" id="PS50105">
    <property type="entry name" value="SAM_DOMAIN"/>
    <property type="match status" value="1"/>
</dbReference>
<accession>A0ABD3RFE5</accession>
<name>A0ABD3RFE5_9STRA</name>
<dbReference type="InterPro" id="IPR013761">
    <property type="entry name" value="SAM/pointed_sf"/>
</dbReference>
<evidence type="ECO:0000313" key="2">
    <source>
        <dbReference type="EMBL" id="KAL3811728.1"/>
    </source>
</evidence>
<organism evidence="2 3">
    <name type="scientific">Cyclostephanos tholiformis</name>
    <dbReference type="NCBI Taxonomy" id="382380"/>
    <lineage>
        <taxon>Eukaryota</taxon>
        <taxon>Sar</taxon>
        <taxon>Stramenopiles</taxon>
        <taxon>Ochrophyta</taxon>
        <taxon>Bacillariophyta</taxon>
        <taxon>Coscinodiscophyceae</taxon>
        <taxon>Thalassiosirophycidae</taxon>
        <taxon>Stephanodiscales</taxon>
        <taxon>Stephanodiscaceae</taxon>
        <taxon>Cyclostephanos</taxon>
    </lineage>
</organism>
<dbReference type="AlphaFoldDB" id="A0ABD3RFE5"/>
<keyword evidence="3" id="KW-1185">Reference proteome</keyword>
<comment type="caution">
    <text evidence="2">The sequence shown here is derived from an EMBL/GenBank/DDBJ whole genome shotgun (WGS) entry which is preliminary data.</text>
</comment>
<proteinExistence type="predicted"/>
<sequence>MPDQVSTWAKSIKGLPEDVGIVLYENEITGRELLAMNIDSLKMMGLKRAGTVALLLKEIKKFDRTSQDVVTLIEHSPYCFGKILDYLRLKQLHLSGLIINEPKLPEVCDMQKRRFEKVVKYYFPGIAARSILG</sequence>
<dbReference type="Gene3D" id="1.10.150.50">
    <property type="entry name" value="Transcription Factor, Ets-1"/>
    <property type="match status" value="1"/>
</dbReference>
<gene>
    <name evidence="2" type="ORF">ACHAXA_009502</name>
</gene>
<evidence type="ECO:0000259" key="1">
    <source>
        <dbReference type="PROSITE" id="PS50105"/>
    </source>
</evidence>
<reference evidence="2 3" key="1">
    <citation type="submission" date="2024-10" db="EMBL/GenBank/DDBJ databases">
        <title>Updated reference genomes for cyclostephanoid diatoms.</title>
        <authorList>
            <person name="Roberts W.R."/>
            <person name="Alverson A.J."/>
        </authorList>
    </citation>
    <scope>NUCLEOTIDE SEQUENCE [LARGE SCALE GENOMIC DNA]</scope>
    <source>
        <strain evidence="2 3">AJA228-03</strain>
    </source>
</reference>
<dbReference type="Proteomes" id="UP001530377">
    <property type="component" value="Unassembled WGS sequence"/>
</dbReference>